<dbReference type="AlphaFoldDB" id="A6HFK0"/>
<gene>
    <name evidence="1" type="ORF">rCG_34270</name>
</gene>
<evidence type="ECO:0000313" key="1">
    <source>
        <dbReference type="EMBL" id="EDM04805.1"/>
    </source>
</evidence>
<dbReference type="EMBL" id="CH473948">
    <property type="protein sequence ID" value="EDM04805.1"/>
    <property type="molecule type" value="Genomic_DNA"/>
</dbReference>
<accession>A6HFK0</accession>
<reference evidence="1 2" key="1">
    <citation type="submission" date="2005-07" db="EMBL/GenBank/DDBJ databases">
        <authorList>
            <person name="Mural R.J."/>
            <person name="Li P.W."/>
            <person name="Adams M.D."/>
            <person name="Amanatides P.G."/>
            <person name="Baden-Tillson H."/>
            <person name="Barnstead M."/>
            <person name="Chin S.H."/>
            <person name="Dew I."/>
            <person name="Evans C.A."/>
            <person name="Ferriera S."/>
            <person name="Flanigan M."/>
            <person name="Fosler C."/>
            <person name="Glodek A."/>
            <person name="Gu Z."/>
            <person name="Holt R.A."/>
            <person name="Jennings D."/>
            <person name="Kraft C.L."/>
            <person name="Lu F."/>
            <person name="Nguyen T."/>
            <person name="Nusskern D.R."/>
            <person name="Pfannkoch C.M."/>
            <person name="Sitter C."/>
            <person name="Sutton G.G."/>
            <person name="Venter J.C."/>
            <person name="Wang Z."/>
            <person name="Woodage T."/>
            <person name="Zheng X.H."/>
            <person name="Zhong F."/>
        </authorList>
    </citation>
    <scope>NUCLEOTIDE SEQUENCE [LARGE SCALE GENOMIC DNA]</scope>
    <source>
        <strain>BN</strain>
        <strain evidence="2">Sprague-Dawley</strain>
    </source>
</reference>
<dbReference type="Proteomes" id="UP000234681">
    <property type="component" value="Chromosome 10"/>
</dbReference>
<organism evidence="1 2">
    <name type="scientific">Rattus norvegicus</name>
    <name type="common">Rat</name>
    <dbReference type="NCBI Taxonomy" id="10116"/>
    <lineage>
        <taxon>Eukaryota</taxon>
        <taxon>Metazoa</taxon>
        <taxon>Chordata</taxon>
        <taxon>Craniata</taxon>
        <taxon>Vertebrata</taxon>
        <taxon>Euteleostomi</taxon>
        <taxon>Mammalia</taxon>
        <taxon>Eutheria</taxon>
        <taxon>Euarchontoglires</taxon>
        <taxon>Glires</taxon>
        <taxon>Rodentia</taxon>
        <taxon>Myomorpha</taxon>
        <taxon>Muroidea</taxon>
        <taxon>Muridae</taxon>
        <taxon>Murinae</taxon>
        <taxon>Rattus</taxon>
    </lineage>
</organism>
<name>A6HFK0_RAT</name>
<proteinExistence type="predicted"/>
<protein>
    <submittedName>
        <fullName evidence="1">RCG34270</fullName>
    </submittedName>
</protein>
<evidence type="ECO:0000313" key="2">
    <source>
        <dbReference type="Proteomes" id="UP000234681"/>
    </source>
</evidence>
<sequence>MLLCSYLQCVSHKSDIVPGESCQVL</sequence>